<dbReference type="RefSeq" id="WP_133283311.1">
    <property type="nucleotide sequence ID" value="NZ_SMSI01000001.1"/>
</dbReference>
<evidence type="ECO:0000256" key="3">
    <source>
        <dbReference type="ARBA" id="ARBA00022475"/>
    </source>
</evidence>
<evidence type="ECO:0000313" key="9">
    <source>
        <dbReference type="Proteomes" id="UP000295131"/>
    </source>
</evidence>
<dbReference type="GO" id="GO:0005886">
    <property type="term" value="C:plasma membrane"/>
    <property type="evidence" value="ECO:0007669"/>
    <property type="project" value="UniProtKB-SubCell"/>
</dbReference>
<dbReference type="AlphaFoldDB" id="A0A4R5PN76"/>
<evidence type="ECO:0000313" key="8">
    <source>
        <dbReference type="EMBL" id="TDH38476.1"/>
    </source>
</evidence>
<keyword evidence="6 7" id="KW-0472">Membrane</keyword>
<keyword evidence="3" id="KW-1003">Cell membrane</keyword>
<organism evidence="8 9">
    <name type="scientific">Pseudohoeflea suaedae</name>
    <dbReference type="NCBI Taxonomy" id="877384"/>
    <lineage>
        <taxon>Bacteria</taxon>
        <taxon>Pseudomonadati</taxon>
        <taxon>Pseudomonadota</taxon>
        <taxon>Alphaproteobacteria</taxon>
        <taxon>Hyphomicrobiales</taxon>
        <taxon>Rhizobiaceae</taxon>
        <taxon>Pseudohoeflea</taxon>
    </lineage>
</organism>
<dbReference type="Proteomes" id="UP000295131">
    <property type="component" value="Unassembled WGS sequence"/>
</dbReference>
<evidence type="ECO:0000256" key="5">
    <source>
        <dbReference type="ARBA" id="ARBA00022989"/>
    </source>
</evidence>
<feature type="transmembrane region" description="Helical" evidence="7">
    <location>
        <begin position="7"/>
        <end position="26"/>
    </location>
</feature>
<evidence type="ECO:0000256" key="2">
    <source>
        <dbReference type="ARBA" id="ARBA00006679"/>
    </source>
</evidence>
<name>A0A4R5PN76_9HYPH</name>
<dbReference type="PANTHER" id="PTHR33452">
    <property type="entry name" value="OXIDOREDUCTASE CATD-RELATED"/>
    <property type="match status" value="1"/>
</dbReference>
<dbReference type="InterPro" id="IPR051907">
    <property type="entry name" value="DoxX-like_oxidoreductase"/>
</dbReference>
<dbReference type="PANTHER" id="PTHR33452:SF1">
    <property type="entry name" value="INNER MEMBRANE PROTEIN YPHA-RELATED"/>
    <property type="match status" value="1"/>
</dbReference>
<keyword evidence="4 7" id="KW-0812">Transmembrane</keyword>
<evidence type="ECO:0000256" key="4">
    <source>
        <dbReference type="ARBA" id="ARBA00022692"/>
    </source>
</evidence>
<keyword evidence="5 7" id="KW-1133">Transmembrane helix</keyword>
<keyword evidence="9" id="KW-1185">Reference proteome</keyword>
<dbReference type="EMBL" id="SMSI01000001">
    <property type="protein sequence ID" value="TDH38476.1"/>
    <property type="molecule type" value="Genomic_DNA"/>
</dbReference>
<evidence type="ECO:0000256" key="1">
    <source>
        <dbReference type="ARBA" id="ARBA00004651"/>
    </source>
</evidence>
<dbReference type="OrthoDB" id="9810206at2"/>
<feature type="transmembrane region" description="Helical" evidence="7">
    <location>
        <begin position="103"/>
        <end position="122"/>
    </location>
</feature>
<comment type="caution">
    <text evidence="8">The sequence shown here is derived from an EMBL/GenBank/DDBJ whole genome shotgun (WGS) entry which is preliminary data.</text>
</comment>
<gene>
    <name evidence="8" type="ORF">E2A64_05040</name>
</gene>
<evidence type="ECO:0000256" key="7">
    <source>
        <dbReference type="SAM" id="Phobius"/>
    </source>
</evidence>
<dbReference type="Pfam" id="PF07681">
    <property type="entry name" value="DoxX"/>
    <property type="match status" value="1"/>
</dbReference>
<protein>
    <submittedName>
        <fullName evidence="8">DoxX family protein</fullName>
    </submittedName>
</protein>
<sequence>MSNSLHILLGRILMSIMFIMSGWGKLMSPAGTAGYFESVGLPLPQVTVWVVIAVELLGGLAILAGFKTRYVAYLLAAFTLAAAFIGHYNPADQMQMIMFMKNLAITGGFLVLASVGAGKFSIDRR</sequence>
<evidence type="ECO:0000256" key="6">
    <source>
        <dbReference type="ARBA" id="ARBA00023136"/>
    </source>
</evidence>
<comment type="subcellular location">
    <subcellularLocation>
        <location evidence="1">Cell membrane</location>
        <topology evidence="1">Multi-pass membrane protein</topology>
    </subcellularLocation>
</comment>
<dbReference type="InterPro" id="IPR032808">
    <property type="entry name" value="DoxX"/>
</dbReference>
<feature type="transmembrane region" description="Helical" evidence="7">
    <location>
        <begin position="46"/>
        <end position="63"/>
    </location>
</feature>
<accession>A0A4R5PN76</accession>
<feature type="transmembrane region" description="Helical" evidence="7">
    <location>
        <begin position="70"/>
        <end position="88"/>
    </location>
</feature>
<reference evidence="8 9" key="1">
    <citation type="journal article" date="2013" name="Int. J. Syst. Evol. Microbiol.">
        <title>Hoeflea suaedae sp. nov., an endophytic bacterium isolated from the root of the halophyte Suaeda maritima.</title>
        <authorList>
            <person name="Chung E.J."/>
            <person name="Park J.A."/>
            <person name="Pramanik P."/>
            <person name="Bibi F."/>
            <person name="Jeon C.O."/>
            <person name="Chung Y.R."/>
        </authorList>
    </citation>
    <scope>NUCLEOTIDE SEQUENCE [LARGE SCALE GENOMIC DNA]</scope>
    <source>
        <strain evidence="8 9">YC6898</strain>
    </source>
</reference>
<proteinExistence type="inferred from homology"/>
<comment type="similarity">
    <text evidence="2">Belongs to the DoxX family.</text>
</comment>